<sequence length="153" mass="16910">MTRLVEKFSDSPSPSAHRRGDRVAVSVGGDELLLSREDADQLRECLEDALTARETFLNTEGVHRADGSYVVERRGADSAGNRKVFDSFGALRRLFDRLPAEFTAEDLSATGLTAGRRHMVLWHFVEHPGFACELASRQPLTARKAPANAEVDQ</sequence>
<name>A0A6B0SCL4_9EURY</name>
<organism evidence="2 3">
    <name type="scientific">Halobacterium bonnevillei</name>
    <dbReference type="NCBI Taxonomy" id="2692200"/>
    <lineage>
        <taxon>Archaea</taxon>
        <taxon>Methanobacteriati</taxon>
        <taxon>Methanobacteriota</taxon>
        <taxon>Stenosarchaea group</taxon>
        <taxon>Halobacteria</taxon>
        <taxon>Halobacteriales</taxon>
        <taxon>Halobacteriaceae</taxon>
        <taxon>Halobacterium</taxon>
    </lineage>
</organism>
<accession>A0A6B0SCL4</accession>
<evidence type="ECO:0000256" key="1">
    <source>
        <dbReference type="SAM" id="MobiDB-lite"/>
    </source>
</evidence>
<dbReference type="Proteomes" id="UP000471521">
    <property type="component" value="Unassembled WGS sequence"/>
</dbReference>
<feature type="region of interest" description="Disordered" evidence="1">
    <location>
        <begin position="1"/>
        <end position="22"/>
    </location>
</feature>
<evidence type="ECO:0000313" key="2">
    <source>
        <dbReference type="EMBL" id="MXR19434.1"/>
    </source>
</evidence>
<dbReference type="EMBL" id="WUUU01000005">
    <property type="protein sequence ID" value="MXR19434.1"/>
    <property type="molecule type" value="Genomic_DNA"/>
</dbReference>
<dbReference type="InterPro" id="IPR055950">
    <property type="entry name" value="DUF7528"/>
</dbReference>
<proteinExistence type="predicted"/>
<keyword evidence="3" id="KW-1185">Reference proteome</keyword>
<dbReference type="AlphaFoldDB" id="A0A6B0SCL4"/>
<evidence type="ECO:0000313" key="3">
    <source>
        <dbReference type="Proteomes" id="UP000471521"/>
    </source>
</evidence>
<comment type="caution">
    <text evidence="2">The sequence shown here is derived from an EMBL/GenBank/DDBJ whole genome shotgun (WGS) entry which is preliminary data.</text>
</comment>
<reference evidence="2 3" key="1">
    <citation type="submission" date="2019-12" db="EMBL/GenBank/DDBJ databases">
        <title>Isolation and characterization of three novel carbon monoxide-oxidizing members of Halobacteria from salione crusts and soils.</title>
        <authorList>
            <person name="Myers M.R."/>
            <person name="King G.M."/>
        </authorList>
    </citation>
    <scope>NUCLEOTIDE SEQUENCE [LARGE SCALE GENOMIC DNA]</scope>
    <source>
        <strain evidence="2 3">PCN9</strain>
    </source>
</reference>
<dbReference type="Pfam" id="PF24372">
    <property type="entry name" value="DUF7528"/>
    <property type="match status" value="1"/>
</dbReference>
<protein>
    <submittedName>
        <fullName evidence="2">Uncharacterized protein</fullName>
    </submittedName>
</protein>
<gene>
    <name evidence="2" type="ORF">GRX66_01995</name>
</gene>
<dbReference type="RefSeq" id="WP_325063913.1">
    <property type="nucleotide sequence ID" value="NZ_WUUU01000005.1"/>
</dbReference>